<evidence type="ECO:0000256" key="1">
    <source>
        <dbReference type="SAM" id="Phobius"/>
    </source>
</evidence>
<organism evidence="2 3">
    <name type="scientific">Brachionus plicatilis</name>
    <name type="common">Marine rotifer</name>
    <name type="synonym">Brachionus muelleri</name>
    <dbReference type="NCBI Taxonomy" id="10195"/>
    <lineage>
        <taxon>Eukaryota</taxon>
        <taxon>Metazoa</taxon>
        <taxon>Spiralia</taxon>
        <taxon>Gnathifera</taxon>
        <taxon>Rotifera</taxon>
        <taxon>Eurotatoria</taxon>
        <taxon>Monogononta</taxon>
        <taxon>Pseudotrocha</taxon>
        <taxon>Ploima</taxon>
        <taxon>Brachionidae</taxon>
        <taxon>Brachionus</taxon>
    </lineage>
</organism>
<dbReference type="EMBL" id="REGN01000502">
    <property type="protein sequence ID" value="RNA41444.1"/>
    <property type="molecule type" value="Genomic_DNA"/>
</dbReference>
<dbReference type="AlphaFoldDB" id="A0A3M7T079"/>
<protein>
    <submittedName>
        <fullName evidence="2">Uncharacterized protein</fullName>
    </submittedName>
</protein>
<comment type="caution">
    <text evidence="2">The sequence shown here is derived from an EMBL/GenBank/DDBJ whole genome shotgun (WGS) entry which is preliminary data.</text>
</comment>
<accession>A0A3M7T079</accession>
<feature type="transmembrane region" description="Helical" evidence="1">
    <location>
        <begin position="107"/>
        <end position="125"/>
    </location>
</feature>
<sequence>MVSTPVLRFLFFRPDSSSKFSSTTSSSTSSFPLISSCSSISSSSTSSGSSSALLSFLEAALTFSANGLASLFGYYDTIGKLFRIVMFLFTDSLIILCTTVMGRKNTLFNFFVFFDQAGLLHLFLITFSFKFSIKDKAILLVPNSTSLFVVVVVVVSVEDEGEVVGLQLSHI</sequence>
<dbReference type="Proteomes" id="UP000276133">
    <property type="component" value="Unassembled WGS sequence"/>
</dbReference>
<name>A0A3M7T079_BRAPC</name>
<keyword evidence="1" id="KW-0812">Transmembrane</keyword>
<reference evidence="2 3" key="1">
    <citation type="journal article" date="2018" name="Sci. Rep.">
        <title>Genomic signatures of local adaptation to the degree of environmental predictability in rotifers.</title>
        <authorList>
            <person name="Franch-Gras L."/>
            <person name="Hahn C."/>
            <person name="Garcia-Roger E.M."/>
            <person name="Carmona M.J."/>
            <person name="Serra M."/>
            <person name="Gomez A."/>
        </authorList>
    </citation>
    <scope>NUCLEOTIDE SEQUENCE [LARGE SCALE GENOMIC DNA]</scope>
    <source>
        <strain evidence="2">HYR1</strain>
    </source>
</reference>
<feature type="transmembrane region" description="Helical" evidence="1">
    <location>
        <begin position="137"/>
        <end position="157"/>
    </location>
</feature>
<evidence type="ECO:0000313" key="2">
    <source>
        <dbReference type="EMBL" id="RNA41444.1"/>
    </source>
</evidence>
<keyword evidence="3" id="KW-1185">Reference proteome</keyword>
<proteinExistence type="predicted"/>
<keyword evidence="1" id="KW-1133">Transmembrane helix</keyword>
<feature type="transmembrane region" description="Helical" evidence="1">
    <location>
        <begin position="52"/>
        <end position="74"/>
    </location>
</feature>
<keyword evidence="1" id="KW-0472">Membrane</keyword>
<gene>
    <name evidence="2" type="ORF">BpHYR1_048139</name>
</gene>
<evidence type="ECO:0000313" key="3">
    <source>
        <dbReference type="Proteomes" id="UP000276133"/>
    </source>
</evidence>
<feature type="transmembrane region" description="Helical" evidence="1">
    <location>
        <begin position="81"/>
        <end position="101"/>
    </location>
</feature>